<dbReference type="Proteomes" id="UP000299084">
    <property type="component" value="Unassembled WGS sequence"/>
</dbReference>
<protein>
    <submittedName>
        <fullName evidence="2">Uncharacterized protein</fullName>
    </submittedName>
</protein>
<evidence type="ECO:0000313" key="3">
    <source>
        <dbReference type="Proteomes" id="UP000299084"/>
    </source>
</evidence>
<reference evidence="2 3" key="1">
    <citation type="journal article" date="2019" name="Mol. Ecol. Resour.">
        <title>Improving Illumina assemblies with Hi-C and long reads: an example with the North African dromedary.</title>
        <authorList>
            <person name="Elbers J.P."/>
            <person name="Rogers M.F."/>
            <person name="Perelman P.L."/>
            <person name="Proskuryakova A.A."/>
            <person name="Serdyukova N.A."/>
            <person name="Johnson W.E."/>
            <person name="Horin P."/>
            <person name="Corander J."/>
            <person name="Murphy D."/>
            <person name="Burger P.A."/>
        </authorList>
    </citation>
    <scope>NUCLEOTIDE SEQUENCE [LARGE SCALE GENOMIC DNA]</scope>
    <source>
        <strain evidence="2">Drom800</strain>
        <tissue evidence="2">Blood</tissue>
    </source>
</reference>
<dbReference type="AlphaFoldDB" id="A0A5N4CCE8"/>
<evidence type="ECO:0000313" key="2">
    <source>
        <dbReference type="EMBL" id="KAB1256581.1"/>
    </source>
</evidence>
<evidence type="ECO:0000256" key="1">
    <source>
        <dbReference type="SAM" id="MobiDB-lite"/>
    </source>
</evidence>
<sequence>MWARMEPQQGDPPLPPKAEAEAPYHHRTVPHHRPVSRQLCPAHVFRHHQLPG</sequence>
<organism evidence="2 3">
    <name type="scientific">Camelus dromedarius</name>
    <name type="common">Dromedary</name>
    <name type="synonym">Arabian camel</name>
    <dbReference type="NCBI Taxonomy" id="9838"/>
    <lineage>
        <taxon>Eukaryota</taxon>
        <taxon>Metazoa</taxon>
        <taxon>Chordata</taxon>
        <taxon>Craniata</taxon>
        <taxon>Vertebrata</taxon>
        <taxon>Euteleostomi</taxon>
        <taxon>Mammalia</taxon>
        <taxon>Eutheria</taxon>
        <taxon>Laurasiatheria</taxon>
        <taxon>Artiodactyla</taxon>
        <taxon>Tylopoda</taxon>
        <taxon>Camelidae</taxon>
        <taxon>Camelus</taxon>
    </lineage>
</organism>
<feature type="compositionally biased region" description="Basic residues" evidence="1">
    <location>
        <begin position="25"/>
        <end position="35"/>
    </location>
</feature>
<accession>A0A5N4CCE8</accession>
<comment type="caution">
    <text evidence="2">The sequence shown here is derived from an EMBL/GenBank/DDBJ whole genome shotgun (WGS) entry which is preliminary data.</text>
</comment>
<name>A0A5N4CCE8_CAMDR</name>
<proteinExistence type="predicted"/>
<keyword evidence="3" id="KW-1185">Reference proteome</keyword>
<dbReference type="EMBL" id="JWIN03000029">
    <property type="protein sequence ID" value="KAB1256581.1"/>
    <property type="molecule type" value="Genomic_DNA"/>
</dbReference>
<feature type="region of interest" description="Disordered" evidence="1">
    <location>
        <begin position="1"/>
        <end position="37"/>
    </location>
</feature>
<gene>
    <name evidence="2" type="ORF">Cadr_000027261</name>
</gene>